<keyword evidence="2" id="KW-0134">Cell wall</keyword>
<protein>
    <recommendedName>
        <fullName evidence="17">Peptidase S8/S53 domain-containing protein</fullName>
    </recommendedName>
</protein>
<dbReference type="SUPFAM" id="SSF52743">
    <property type="entry name" value="Subtilisin-like"/>
    <property type="match status" value="1"/>
</dbReference>
<evidence type="ECO:0000256" key="1">
    <source>
        <dbReference type="ARBA" id="ARBA00011073"/>
    </source>
</evidence>
<keyword evidence="16" id="KW-1185">Reference proteome</keyword>
<evidence type="ECO:0000313" key="16">
    <source>
        <dbReference type="Proteomes" id="UP000284842"/>
    </source>
</evidence>
<dbReference type="Pfam" id="PF06280">
    <property type="entry name" value="fn3_5"/>
    <property type="match status" value="1"/>
</dbReference>
<keyword evidence="5 11" id="KW-0732">Signal</keyword>
<evidence type="ECO:0000256" key="2">
    <source>
        <dbReference type="ARBA" id="ARBA00022512"/>
    </source>
</evidence>
<evidence type="ECO:0000256" key="5">
    <source>
        <dbReference type="ARBA" id="ARBA00022729"/>
    </source>
</evidence>
<feature type="signal peptide" evidence="11">
    <location>
        <begin position="1"/>
        <end position="20"/>
    </location>
</feature>
<comment type="similarity">
    <text evidence="1 9 10">Belongs to the peptidase S8 family.</text>
</comment>
<feature type="domain" description="PA" evidence="13">
    <location>
        <begin position="376"/>
        <end position="439"/>
    </location>
</feature>
<feature type="active site" description="Charge relay system" evidence="8 9">
    <location>
        <position position="530"/>
    </location>
</feature>
<evidence type="ECO:0000256" key="10">
    <source>
        <dbReference type="RuleBase" id="RU003355"/>
    </source>
</evidence>
<dbReference type="GO" id="GO:0016020">
    <property type="term" value="C:membrane"/>
    <property type="evidence" value="ECO:0007669"/>
    <property type="project" value="InterPro"/>
</dbReference>
<dbReference type="SUPFAM" id="SSF52025">
    <property type="entry name" value="PA domain"/>
    <property type="match status" value="1"/>
</dbReference>
<evidence type="ECO:0000256" key="8">
    <source>
        <dbReference type="PIRSR" id="PIRSR615500-1"/>
    </source>
</evidence>
<dbReference type="InterPro" id="IPR015500">
    <property type="entry name" value="Peptidase_S8_subtilisin-rel"/>
</dbReference>
<dbReference type="PRINTS" id="PR00723">
    <property type="entry name" value="SUBTILISIN"/>
</dbReference>
<dbReference type="InterPro" id="IPR036852">
    <property type="entry name" value="Peptidase_S8/S53_dom_sf"/>
</dbReference>
<keyword evidence="6 9" id="KW-0378">Hydrolase</keyword>
<accession>A0A409VYF6</accession>
<dbReference type="InterPro" id="IPR023827">
    <property type="entry name" value="Peptidase_S8_Asp-AS"/>
</dbReference>
<reference evidence="15 16" key="1">
    <citation type="journal article" date="2018" name="Evol. Lett.">
        <title>Horizontal gene cluster transfer increased hallucinogenic mushroom diversity.</title>
        <authorList>
            <person name="Reynolds H.T."/>
            <person name="Vijayakumar V."/>
            <person name="Gluck-Thaler E."/>
            <person name="Korotkin H.B."/>
            <person name="Matheny P.B."/>
            <person name="Slot J.C."/>
        </authorList>
    </citation>
    <scope>NUCLEOTIDE SEQUENCE [LARGE SCALE GENOMIC DNA]</scope>
    <source>
        <strain evidence="15 16">2629</strain>
    </source>
</reference>
<evidence type="ECO:0000259" key="13">
    <source>
        <dbReference type="Pfam" id="PF02225"/>
    </source>
</evidence>
<dbReference type="GO" id="GO:0004252">
    <property type="term" value="F:serine-type endopeptidase activity"/>
    <property type="evidence" value="ECO:0007669"/>
    <property type="project" value="UniProtKB-UniRule"/>
</dbReference>
<organism evidence="15 16">
    <name type="scientific">Panaeolus cyanescens</name>
    <dbReference type="NCBI Taxonomy" id="181874"/>
    <lineage>
        <taxon>Eukaryota</taxon>
        <taxon>Fungi</taxon>
        <taxon>Dikarya</taxon>
        <taxon>Basidiomycota</taxon>
        <taxon>Agaricomycotina</taxon>
        <taxon>Agaricomycetes</taxon>
        <taxon>Agaricomycetidae</taxon>
        <taxon>Agaricales</taxon>
        <taxon>Agaricineae</taxon>
        <taxon>Galeropsidaceae</taxon>
        <taxon>Panaeolus</taxon>
    </lineage>
</organism>
<dbReference type="InterPro" id="IPR022398">
    <property type="entry name" value="Peptidase_S8_His-AS"/>
</dbReference>
<keyword evidence="7 9" id="KW-0720">Serine protease</keyword>
<dbReference type="Pfam" id="PF02225">
    <property type="entry name" value="PA"/>
    <property type="match status" value="1"/>
</dbReference>
<evidence type="ECO:0000256" key="4">
    <source>
        <dbReference type="ARBA" id="ARBA00022670"/>
    </source>
</evidence>
<keyword evidence="3" id="KW-0964">Secreted</keyword>
<evidence type="ECO:0000313" key="15">
    <source>
        <dbReference type="EMBL" id="PPQ71285.1"/>
    </source>
</evidence>
<evidence type="ECO:0000256" key="9">
    <source>
        <dbReference type="PROSITE-ProRule" id="PRU01240"/>
    </source>
</evidence>
<dbReference type="Gene3D" id="3.50.30.30">
    <property type="match status" value="1"/>
</dbReference>
<dbReference type="InterPro" id="IPR046450">
    <property type="entry name" value="PA_dom_sf"/>
</dbReference>
<dbReference type="Gene3D" id="3.40.50.200">
    <property type="entry name" value="Peptidase S8/S53 domain"/>
    <property type="match status" value="1"/>
</dbReference>
<feature type="domain" description="Peptidase S8/S53" evidence="12">
    <location>
        <begin position="161"/>
        <end position="587"/>
    </location>
</feature>
<dbReference type="PROSITE" id="PS00136">
    <property type="entry name" value="SUBTILASE_ASP"/>
    <property type="match status" value="1"/>
</dbReference>
<evidence type="ECO:0000256" key="6">
    <source>
        <dbReference type="ARBA" id="ARBA00022801"/>
    </source>
</evidence>
<dbReference type="GO" id="GO:0005615">
    <property type="term" value="C:extracellular space"/>
    <property type="evidence" value="ECO:0007669"/>
    <property type="project" value="TreeGrafter"/>
</dbReference>
<dbReference type="PROSITE" id="PS00137">
    <property type="entry name" value="SUBTILASE_HIS"/>
    <property type="match status" value="1"/>
</dbReference>
<dbReference type="PROSITE" id="PS00138">
    <property type="entry name" value="SUBTILASE_SER"/>
    <property type="match status" value="1"/>
</dbReference>
<dbReference type="Pfam" id="PF00082">
    <property type="entry name" value="Peptidase_S8"/>
    <property type="match status" value="1"/>
</dbReference>
<feature type="domain" description="C5a peptidase/Subtilisin-like protease SBT2-like Fn3-like" evidence="14">
    <location>
        <begin position="608"/>
        <end position="719"/>
    </location>
</feature>
<dbReference type="InterPro" id="IPR023828">
    <property type="entry name" value="Peptidase_S8_Ser-AS"/>
</dbReference>
<evidence type="ECO:0008006" key="17">
    <source>
        <dbReference type="Google" id="ProtNLM"/>
    </source>
</evidence>
<feature type="active site" description="Charge relay system" evidence="8 9">
    <location>
        <position position="170"/>
    </location>
</feature>
<gene>
    <name evidence="15" type="ORF">CVT24_012339</name>
</gene>
<dbReference type="Proteomes" id="UP000284842">
    <property type="component" value="Unassembled WGS sequence"/>
</dbReference>
<dbReference type="InParanoid" id="A0A409VYF6"/>
<dbReference type="CDD" id="cd02124">
    <property type="entry name" value="PA_PoS1_like"/>
    <property type="match status" value="1"/>
</dbReference>
<dbReference type="EMBL" id="NHTK01005921">
    <property type="protein sequence ID" value="PPQ71285.1"/>
    <property type="molecule type" value="Genomic_DNA"/>
</dbReference>
<evidence type="ECO:0000259" key="12">
    <source>
        <dbReference type="Pfam" id="PF00082"/>
    </source>
</evidence>
<feature type="chain" id="PRO_5019094446" description="Peptidase S8/S53 domain-containing protein" evidence="11">
    <location>
        <begin position="21"/>
        <end position="900"/>
    </location>
</feature>
<evidence type="ECO:0000256" key="7">
    <source>
        <dbReference type="ARBA" id="ARBA00022825"/>
    </source>
</evidence>
<evidence type="ECO:0000256" key="11">
    <source>
        <dbReference type="SAM" id="SignalP"/>
    </source>
</evidence>
<dbReference type="CDD" id="cd07489">
    <property type="entry name" value="Peptidases_S8_5"/>
    <property type="match status" value="1"/>
</dbReference>
<dbReference type="AlphaFoldDB" id="A0A409VYF6"/>
<proteinExistence type="inferred from homology"/>
<dbReference type="PANTHER" id="PTHR43806:SF66">
    <property type="entry name" value="SERIN ENDOPEPTIDASE"/>
    <property type="match status" value="1"/>
</dbReference>
<dbReference type="OrthoDB" id="206201at2759"/>
<comment type="caution">
    <text evidence="15">The sequence shown here is derived from an EMBL/GenBank/DDBJ whole genome shotgun (WGS) entry which is preliminary data.</text>
</comment>
<dbReference type="InterPro" id="IPR034187">
    <property type="entry name" value="Peptidases_S8_5"/>
</dbReference>
<dbReference type="STRING" id="181874.A0A409VYF6"/>
<dbReference type="InterPro" id="IPR050131">
    <property type="entry name" value="Peptidase_S8_subtilisin-like"/>
</dbReference>
<sequence>MRNIALSALFSSLLASVVLAVVPLSAVKKTTTLAGTVPNKYIIEVENLANIPNLKRSFTRSLDAVYSELQSRDVAFEVTKEFDVDGLFVGASLVLNDAEDAIAIENTPGIKAIRPLRVFQRPILAKDHVITGLDDPERPPTPFSTHVMTGVDKLHAEGITGKGIKIGILDTGIDYTHPTLGAGFGPGHLVFAGYDFVGDAYDGTNEAIPDDDPQDCGGHGTHVAGTIAAQAGNPYGVLGVAPDSLLSAYRVFGCDGSVTEEILVDALLRGVQDGNDILTLSLGGADGWSASSSAVVASRIAAQGKIVTIAAGNDGASGSWYSSSPGNSLNAISVASVNNIVIPLQNATVHGVERNPVTYFSADPWPVLETLPVYAVSTDITVPDDACNPLPDSTPDLSGYIVVIRRGTCPFTQKIGNIAAKGAKIAFIYDNGSGFGGISVGTFRASLIQAADGEFLVKQYAAGVKVSIAFPQTGASFNYPDPSGGLMSSFSSYGPSNELLFKPAVAAPGGNIMSTIPLNLGGFGVKSGTSMATPFVAGSAALLLQAKGKTAAVARAARDLFETTANRVPSSHTDGAPPQTLSQAGAGLVDVYRALHAETIVSPGELLLNDTANFKPLQTFTVRNTGKSLKRFKLTHVPAGTAETVKPGSIFPALGPVPLSTTAAGVSIIPSTLILLPGQSATVVALFTPPKADKATYPVYSGFIELEETRGGERYHVSYLGLHGSLKDKKVVDDTDTYFGFKLPAVLDSAGELQATPRNYTFVGDDYPALLWRLVFGSRALQLDLVDANIKFTPTIVSRALGFPPLFSFPIFHPTKGSSFANVKIEGTLASLEYLTRQNENSGGGNAWSVLDLATPTFANGTVIPNGQYRVLLRALKPTGNPSRQEDYESWLSPIIGVQA</sequence>
<dbReference type="InterPro" id="IPR003137">
    <property type="entry name" value="PA_domain"/>
</dbReference>
<keyword evidence="4 9" id="KW-0645">Protease</keyword>
<name>A0A409VYF6_9AGAR</name>
<dbReference type="InterPro" id="IPR010435">
    <property type="entry name" value="C5a/SBT2-like_Fn3"/>
</dbReference>
<feature type="active site" description="Charge relay system" evidence="8 9">
    <location>
        <position position="219"/>
    </location>
</feature>
<dbReference type="InterPro" id="IPR000209">
    <property type="entry name" value="Peptidase_S8/S53_dom"/>
</dbReference>
<evidence type="ECO:0000259" key="14">
    <source>
        <dbReference type="Pfam" id="PF06280"/>
    </source>
</evidence>
<dbReference type="GO" id="GO:0006508">
    <property type="term" value="P:proteolysis"/>
    <property type="evidence" value="ECO:0007669"/>
    <property type="project" value="UniProtKB-KW"/>
</dbReference>
<dbReference type="PANTHER" id="PTHR43806">
    <property type="entry name" value="PEPTIDASE S8"/>
    <property type="match status" value="1"/>
</dbReference>
<evidence type="ECO:0000256" key="3">
    <source>
        <dbReference type="ARBA" id="ARBA00022525"/>
    </source>
</evidence>
<dbReference type="PROSITE" id="PS51892">
    <property type="entry name" value="SUBTILASE"/>
    <property type="match status" value="1"/>
</dbReference>